<name>A0ABY7C369_9HYPH</name>
<feature type="region of interest" description="Disordered" evidence="6">
    <location>
        <begin position="594"/>
        <end position="613"/>
    </location>
</feature>
<proteinExistence type="predicted"/>
<evidence type="ECO:0000256" key="6">
    <source>
        <dbReference type="SAM" id="MobiDB-lite"/>
    </source>
</evidence>
<dbReference type="EC" id="2.7.13.3" evidence="2"/>
<comment type="catalytic activity">
    <reaction evidence="1">
        <text>ATP + protein L-histidine = ADP + protein N-phospho-L-histidine.</text>
        <dbReference type="EC" id="2.7.13.3"/>
    </reaction>
</comment>
<accession>A0ABY7C369</accession>
<keyword evidence="7" id="KW-0812">Transmembrane</keyword>
<evidence type="ECO:0000256" key="2">
    <source>
        <dbReference type="ARBA" id="ARBA00012438"/>
    </source>
</evidence>
<dbReference type="PROSITE" id="PS50109">
    <property type="entry name" value="HIS_KIN"/>
    <property type="match status" value="1"/>
</dbReference>
<dbReference type="Proteomes" id="UP001164020">
    <property type="component" value="Chromosome"/>
</dbReference>
<dbReference type="CDD" id="cd00082">
    <property type="entry name" value="HisKA"/>
    <property type="match status" value="1"/>
</dbReference>
<feature type="domain" description="Histidine kinase" evidence="8">
    <location>
        <begin position="357"/>
        <end position="575"/>
    </location>
</feature>
<dbReference type="CDD" id="cd00130">
    <property type="entry name" value="PAS"/>
    <property type="match status" value="1"/>
</dbReference>
<dbReference type="CDD" id="cd16922">
    <property type="entry name" value="HATPase_EvgS-ArcB-TorS-like"/>
    <property type="match status" value="1"/>
</dbReference>
<dbReference type="Gene3D" id="3.30.565.10">
    <property type="entry name" value="Histidine kinase-like ATPase, C-terminal domain"/>
    <property type="match status" value="1"/>
</dbReference>
<sequence>MRQASKRPAGTGRRVPSAAVRFLSLRLEEFVAPSITEGGERRFQAFVLRFFLVMAAALAISAPLLVAAGTTASITAFPLILAAVALASAAWLSIAGRPNAVLWLWGMIVSAGLALAARDNPEMAKFAPVILAVLPLEAAVAGRYRLAAGLAVVSFGCGSLLLATGTGVSQLPAGEAAVGLLVLFYGLRLAGVRQHSIRSSLSPDRAAGLVERLARQRAAEAFGTLMFEVSQGGRIDHASSKATEAIAGPGWGAPGELFGELCHVADRLSVMQAIDAARAGNESETIEARLKVADGSFERFALTIGRLDEADEGGKPASHPPVVAIALTAASLSDARNEADLETLKEASAAKSRFLATVSHELRTPLNAIIGFSDVLDQEYFGGFESDKQKEYVGLIRQSGEHLLSIVNTLLDVSKIEAGRYELDPEPFDLFDLMAEVGDFMREEARRKALRLDVRSCAGVTIVADRRACRQILLNLVANALKFTEAGAVTLESRIRNGFCELLVSDTGIGIAEADIARLGIPFVQISSGLSRRYEGTGLGLSLVKGLAELHGGGMTLESQPGVGTMVTIRLPVAGSPAISHPSDSPHEKIVALSDARSKTNSQAQIREERRSA</sequence>
<dbReference type="Pfam" id="PF00512">
    <property type="entry name" value="HisKA"/>
    <property type="match status" value="1"/>
</dbReference>
<reference evidence="9" key="1">
    <citation type="submission" date="2022-12" db="EMBL/GenBank/DDBJ databases">
        <title>Jiella pelagia sp. nov., isolated from phosphonate enriched culture of Northwest Pacific surface seawater.</title>
        <authorList>
            <person name="Shin D.Y."/>
            <person name="Hwang C.Y."/>
        </authorList>
    </citation>
    <scope>NUCLEOTIDE SEQUENCE</scope>
    <source>
        <strain evidence="9">HL-NP1</strain>
    </source>
</reference>
<feature type="transmembrane region" description="Helical" evidence="7">
    <location>
        <begin position="74"/>
        <end position="93"/>
    </location>
</feature>
<keyword evidence="4" id="KW-0808">Transferase</keyword>
<dbReference type="InterPro" id="IPR036097">
    <property type="entry name" value="HisK_dim/P_sf"/>
</dbReference>
<dbReference type="EMBL" id="CP114029">
    <property type="protein sequence ID" value="WAP69780.1"/>
    <property type="molecule type" value="Genomic_DNA"/>
</dbReference>
<dbReference type="InterPro" id="IPR004358">
    <property type="entry name" value="Sig_transdc_His_kin-like_C"/>
</dbReference>
<dbReference type="SMART" id="SM00387">
    <property type="entry name" value="HATPase_c"/>
    <property type="match status" value="1"/>
</dbReference>
<gene>
    <name evidence="9" type="ORF">OH818_06150</name>
</gene>
<evidence type="ECO:0000256" key="7">
    <source>
        <dbReference type="SAM" id="Phobius"/>
    </source>
</evidence>
<dbReference type="GO" id="GO:0016301">
    <property type="term" value="F:kinase activity"/>
    <property type="evidence" value="ECO:0007669"/>
    <property type="project" value="UniProtKB-KW"/>
</dbReference>
<evidence type="ECO:0000313" key="9">
    <source>
        <dbReference type="EMBL" id="WAP69780.1"/>
    </source>
</evidence>
<dbReference type="PRINTS" id="PR00344">
    <property type="entry name" value="BCTRLSENSOR"/>
</dbReference>
<dbReference type="Pfam" id="PF02518">
    <property type="entry name" value="HATPase_c"/>
    <property type="match status" value="1"/>
</dbReference>
<evidence type="ECO:0000256" key="4">
    <source>
        <dbReference type="ARBA" id="ARBA00022679"/>
    </source>
</evidence>
<evidence type="ECO:0000256" key="3">
    <source>
        <dbReference type="ARBA" id="ARBA00022553"/>
    </source>
</evidence>
<dbReference type="RefSeq" id="WP_268882211.1">
    <property type="nucleotide sequence ID" value="NZ_CP114029.1"/>
</dbReference>
<feature type="transmembrane region" description="Helical" evidence="7">
    <location>
        <begin position="46"/>
        <end position="68"/>
    </location>
</feature>
<dbReference type="InterPro" id="IPR005467">
    <property type="entry name" value="His_kinase_dom"/>
</dbReference>
<dbReference type="PANTHER" id="PTHR43047:SF63">
    <property type="entry name" value="HISTIDINE KINASE"/>
    <property type="match status" value="1"/>
</dbReference>
<feature type="transmembrane region" description="Helical" evidence="7">
    <location>
        <begin position="100"/>
        <end position="117"/>
    </location>
</feature>
<organism evidence="9 10">
    <name type="scientific">Jiella pelagia</name>
    <dbReference type="NCBI Taxonomy" id="2986949"/>
    <lineage>
        <taxon>Bacteria</taxon>
        <taxon>Pseudomonadati</taxon>
        <taxon>Pseudomonadota</taxon>
        <taxon>Alphaproteobacteria</taxon>
        <taxon>Hyphomicrobiales</taxon>
        <taxon>Aurantimonadaceae</taxon>
        <taxon>Jiella</taxon>
    </lineage>
</organism>
<protein>
    <recommendedName>
        <fullName evidence="2">histidine kinase</fullName>
        <ecNumber evidence="2">2.7.13.3</ecNumber>
    </recommendedName>
</protein>
<evidence type="ECO:0000259" key="8">
    <source>
        <dbReference type="PROSITE" id="PS50109"/>
    </source>
</evidence>
<dbReference type="PANTHER" id="PTHR43047">
    <property type="entry name" value="TWO-COMPONENT HISTIDINE PROTEIN KINASE"/>
    <property type="match status" value="1"/>
</dbReference>
<dbReference type="SMART" id="SM00388">
    <property type="entry name" value="HisKA"/>
    <property type="match status" value="1"/>
</dbReference>
<dbReference type="InterPro" id="IPR000014">
    <property type="entry name" value="PAS"/>
</dbReference>
<evidence type="ECO:0000256" key="5">
    <source>
        <dbReference type="ARBA" id="ARBA00022777"/>
    </source>
</evidence>
<dbReference type="InterPro" id="IPR036890">
    <property type="entry name" value="HATPase_C_sf"/>
</dbReference>
<keyword evidence="7" id="KW-0472">Membrane</keyword>
<dbReference type="Gene3D" id="1.10.287.130">
    <property type="match status" value="1"/>
</dbReference>
<dbReference type="SUPFAM" id="SSF55874">
    <property type="entry name" value="ATPase domain of HSP90 chaperone/DNA topoisomerase II/histidine kinase"/>
    <property type="match status" value="1"/>
</dbReference>
<keyword evidence="10" id="KW-1185">Reference proteome</keyword>
<keyword evidence="7" id="KW-1133">Transmembrane helix</keyword>
<keyword evidence="5 9" id="KW-0418">Kinase</keyword>
<dbReference type="SUPFAM" id="SSF47384">
    <property type="entry name" value="Homodimeric domain of signal transducing histidine kinase"/>
    <property type="match status" value="1"/>
</dbReference>
<evidence type="ECO:0000256" key="1">
    <source>
        <dbReference type="ARBA" id="ARBA00000085"/>
    </source>
</evidence>
<evidence type="ECO:0000313" key="10">
    <source>
        <dbReference type="Proteomes" id="UP001164020"/>
    </source>
</evidence>
<keyword evidence="3" id="KW-0597">Phosphoprotein</keyword>
<dbReference type="InterPro" id="IPR003661">
    <property type="entry name" value="HisK_dim/P_dom"/>
</dbReference>
<dbReference type="InterPro" id="IPR003594">
    <property type="entry name" value="HATPase_dom"/>
</dbReference>